<evidence type="ECO:0000313" key="1">
    <source>
        <dbReference type="EMBL" id="BAD22350.1"/>
    </source>
</evidence>
<reference evidence="2" key="2">
    <citation type="journal article" date="2008" name="Nucleic Acids Res.">
        <title>The rice annotation project database (RAP-DB): 2008 update.</title>
        <authorList>
            <consortium name="The rice annotation project (RAP)"/>
        </authorList>
    </citation>
    <scope>GENOME REANNOTATION</scope>
    <source>
        <strain evidence="2">cv. Nipponbare</strain>
    </source>
</reference>
<name>Q6K3Q1_ORYSJ</name>
<sequence>MPGMRIDLVSIKYKCIMSNGCRELPCGFAHCMACPRTPHDRSSTSKGRGENTVLVGAANVRAEDSVVLSCSRHRVGSHSTFMVQQRAKLGAQRQTGRLRPNWHSSDAYGIQELFGQRCPYCRCGHLARPSNETEAQ</sequence>
<proteinExistence type="predicted"/>
<dbReference type="EMBL" id="AP005615">
    <property type="protein sequence ID" value="BAD22350.1"/>
    <property type="molecule type" value="Genomic_DNA"/>
</dbReference>
<gene>
    <name evidence="1" type="primary">OSJNBb0006J22.9</name>
</gene>
<accession>Q6K3Q1</accession>
<reference evidence="2" key="1">
    <citation type="journal article" date="2005" name="Nature">
        <title>The map-based sequence of the rice genome.</title>
        <authorList>
            <consortium name="International rice genome sequencing project (IRGSP)"/>
            <person name="Matsumoto T."/>
            <person name="Wu J."/>
            <person name="Kanamori H."/>
            <person name="Katayose Y."/>
            <person name="Fujisawa M."/>
            <person name="Namiki N."/>
            <person name="Mizuno H."/>
            <person name="Yamamoto K."/>
            <person name="Antonio B.A."/>
            <person name="Baba T."/>
            <person name="Sakata K."/>
            <person name="Nagamura Y."/>
            <person name="Aoki H."/>
            <person name="Arikawa K."/>
            <person name="Arita K."/>
            <person name="Bito T."/>
            <person name="Chiden Y."/>
            <person name="Fujitsuka N."/>
            <person name="Fukunaka R."/>
            <person name="Hamada M."/>
            <person name="Harada C."/>
            <person name="Hayashi A."/>
            <person name="Hijishita S."/>
            <person name="Honda M."/>
            <person name="Hosokawa S."/>
            <person name="Ichikawa Y."/>
            <person name="Idonuma A."/>
            <person name="Iijima M."/>
            <person name="Ikeda M."/>
            <person name="Ikeno M."/>
            <person name="Ito K."/>
            <person name="Ito S."/>
            <person name="Ito T."/>
            <person name="Ito Y."/>
            <person name="Ito Y."/>
            <person name="Iwabuchi A."/>
            <person name="Kamiya K."/>
            <person name="Karasawa W."/>
            <person name="Kurita K."/>
            <person name="Katagiri S."/>
            <person name="Kikuta A."/>
            <person name="Kobayashi H."/>
            <person name="Kobayashi N."/>
            <person name="Machita K."/>
            <person name="Maehara T."/>
            <person name="Masukawa M."/>
            <person name="Mizubayashi T."/>
            <person name="Mukai Y."/>
            <person name="Nagasaki H."/>
            <person name="Nagata Y."/>
            <person name="Naito S."/>
            <person name="Nakashima M."/>
            <person name="Nakama Y."/>
            <person name="Nakamichi Y."/>
            <person name="Nakamura M."/>
            <person name="Meguro A."/>
            <person name="Negishi M."/>
            <person name="Ohta I."/>
            <person name="Ohta T."/>
            <person name="Okamoto M."/>
            <person name="Ono N."/>
            <person name="Saji S."/>
            <person name="Sakaguchi M."/>
            <person name="Sakai K."/>
            <person name="Shibata M."/>
            <person name="Shimokawa T."/>
            <person name="Song J."/>
            <person name="Takazaki Y."/>
            <person name="Terasawa K."/>
            <person name="Tsugane M."/>
            <person name="Tsuji K."/>
            <person name="Ueda S."/>
            <person name="Waki K."/>
            <person name="Yamagata H."/>
            <person name="Yamamoto M."/>
            <person name="Yamamoto S."/>
            <person name="Yamane H."/>
            <person name="Yoshiki S."/>
            <person name="Yoshihara R."/>
            <person name="Yukawa K."/>
            <person name="Zhong H."/>
            <person name="Yano M."/>
            <person name="Yuan Q."/>
            <person name="Ouyang S."/>
            <person name="Liu J."/>
            <person name="Jones K.M."/>
            <person name="Gansberger K."/>
            <person name="Moffat K."/>
            <person name="Hill J."/>
            <person name="Bera J."/>
            <person name="Fadrosh D."/>
            <person name="Jin S."/>
            <person name="Johri S."/>
            <person name="Kim M."/>
            <person name="Overton L."/>
            <person name="Reardon M."/>
            <person name="Tsitrin T."/>
            <person name="Vuong H."/>
            <person name="Weaver B."/>
            <person name="Ciecko A."/>
            <person name="Tallon L."/>
            <person name="Jackson J."/>
            <person name="Pai G."/>
            <person name="Aken S.V."/>
            <person name="Utterback T."/>
            <person name="Reidmuller S."/>
            <person name="Feldblyum T."/>
            <person name="Hsiao J."/>
            <person name="Zismann V."/>
            <person name="Iobst S."/>
            <person name="de Vazeille A.R."/>
            <person name="Buell C.R."/>
            <person name="Ying K."/>
            <person name="Li Y."/>
            <person name="Lu T."/>
            <person name="Huang Y."/>
            <person name="Zhao Q."/>
            <person name="Feng Q."/>
            <person name="Zhang L."/>
            <person name="Zhu J."/>
            <person name="Weng Q."/>
            <person name="Mu J."/>
            <person name="Lu Y."/>
            <person name="Fan D."/>
            <person name="Liu Y."/>
            <person name="Guan J."/>
            <person name="Zhang Y."/>
            <person name="Yu S."/>
            <person name="Liu X."/>
            <person name="Zhang Y."/>
            <person name="Hong G."/>
            <person name="Han B."/>
            <person name="Choisne N."/>
            <person name="Demange N."/>
            <person name="Orjeda G."/>
            <person name="Samain S."/>
            <person name="Cattolico L."/>
            <person name="Pelletier E."/>
            <person name="Couloux A."/>
            <person name="Segurens B."/>
            <person name="Wincker P."/>
            <person name="D'Hont A."/>
            <person name="Scarpelli C."/>
            <person name="Weissenbach J."/>
            <person name="Salanoubat M."/>
            <person name="Quetier F."/>
            <person name="Yu Y."/>
            <person name="Kim H.R."/>
            <person name="Rambo T."/>
            <person name="Currie J."/>
            <person name="Collura K."/>
            <person name="Luo M."/>
            <person name="Yang T."/>
            <person name="Ammiraju J.S.S."/>
            <person name="Engler F."/>
            <person name="Soderlund C."/>
            <person name="Wing R.A."/>
            <person name="Palmer L.E."/>
            <person name="de la Bastide M."/>
            <person name="Spiegel L."/>
            <person name="Nascimento L."/>
            <person name="Zutavern T."/>
            <person name="O'Shaughnessy A."/>
            <person name="Dike S."/>
            <person name="Dedhia N."/>
            <person name="Preston R."/>
            <person name="Balija V."/>
            <person name="McCombie W.R."/>
            <person name="Chow T."/>
            <person name="Chen H."/>
            <person name="Chung M."/>
            <person name="Chen C."/>
            <person name="Shaw J."/>
            <person name="Wu H."/>
            <person name="Hsiao K."/>
            <person name="Chao Y."/>
            <person name="Chu M."/>
            <person name="Cheng C."/>
            <person name="Hour A."/>
            <person name="Lee P."/>
            <person name="Lin S."/>
            <person name="Lin Y."/>
            <person name="Liou J."/>
            <person name="Liu S."/>
            <person name="Hsing Y."/>
            <person name="Raghuvanshi S."/>
            <person name="Mohanty A."/>
            <person name="Bharti A.K."/>
            <person name="Gaur A."/>
            <person name="Gupta V."/>
            <person name="Kumar D."/>
            <person name="Ravi V."/>
            <person name="Vij S."/>
            <person name="Kapur A."/>
            <person name="Khurana P."/>
            <person name="Khurana P."/>
            <person name="Khurana J.P."/>
            <person name="Tyagi A.K."/>
            <person name="Gaikwad K."/>
            <person name="Singh A."/>
            <person name="Dalal V."/>
            <person name="Srivastava S."/>
            <person name="Dixit A."/>
            <person name="Pal A.K."/>
            <person name="Ghazi I.A."/>
            <person name="Yadav M."/>
            <person name="Pandit A."/>
            <person name="Bhargava A."/>
            <person name="Sureshbabu K."/>
            <person name="Batra K."/>
            <person name="Sharma T.R."/>
            <person name="Mohapatra T."/>
            <person name="Singh N.K."/>
            <person name="Messing J."/>
            <person name="Nelson A.B."/>
            <person name="Fuks G."/>
            <person name="Kavchok S."/>
            <person name="Keizer G."/>
            <person name="Linton E."/>
            <person name="Llaca V."/>
            <person name="Song R."/>
            <person name="Tanyolac B."/>
            <person name="Young S."/>
            <person name="Ho-Il K."/>
            <person name="Hahn J.H."/>
            <person name="Sangsakoo G."/>
            <person name="Vanavichit A."/>
            <person name="de Mattos Luiz.A.T."/>
            <person name="Zimmer P.D."/>
            <person name="Malone G."/>
            <person name="Dellagostin O."/>
            <person name="de Oliveira A.C."/>
            <person name="Bevan M."/>
            <person name="Bancroft I."/>
            <person name="Minx P."/>
            <person name="Cordum H."/>
            <person name="Wilson R."/>
            <person name="Cheng Z."/>
            <person name="Jin W."/>
            <person name="Jiang J."/>
            <person name="Leong S.A."/>
            <person name="Iwama H."/>
            <person name="Gojobori T."/>
            <person name="Itoh T."/>
            <person name="Niimura Y."/>
            <person name="Fujii Y."/>
            <person name="Habara T."/>
            <person name="Sakai H."/>
            <person name="Sato Y."/>
            <person name="Wilson G."/>
            <person name="Kumar K."/>
            <person name="McCouch S."/>
            <person name="Juretic N."/>
            <person name="Hoen D."/>
            <person name="Wright S."/>
            <person name="Bruskiewich R."/>
            <person name="Bureau T."/>
            <person name="Miyao A."/>
            <person name="Hirochika H."/>
            <person name="Nishikawa T."/>
            <person name="Kadowaki K."/>
            <person name="Sugiura M."/>
            <person name="Burr B."/>
            <person name="Sasaki T."/>
        </authorList>
    </citation>
    <scope>NUCLEOTIDE SEQUENCE [LARGE SCALE GENOMIC DNA]</scope>
    <source>
        <strain evidence="2">cv. Nipponbare</strain>
    </source>
</reference>
<dbReference type="Proteomes" id="UP000000763">
    <property type="component" value="Chromosome 2"/>
</dbReference>
<organism evidence="1 2">
    <name type="scientific">Oryza sativa subsp. japonica</name>
    <name type="common">Rice</name>
    <dbReference type="NCBI Taxonomy" id="39947"/>
    <lineage>
        <taxon>Eukaryota</taxon>
        <taxon>Viridiplantae</taxon>
        <taxon>Streptophyta</taxon>
        <taxon>Embryophyta</taxon>
        <taxon>Tracheophyta</taxon>
        <taxon>Spermatophyta</taxon>
        <taxon>Magnoliopsida</taxon>
        <taxon>Liliopsida</taxon>
        <taxon>Poales</taxon>
        <taxon>Poaceae</taxon>
        <taxon>BOP clade</taxon>
        <taxon>Oryzoideae</taxon>
        <taxon>Oryzeae</taxon>
        <taxon>Oryzinae</taxon>
        <taxon>Oryza</taxon>
        <taxon>Oryza sativa</taxon>
    </lineage>
</organism>
<dbReference type="AlphaFoldDB" id="Q6K3Q1"/>
<protein>
    <submittedName>
        <fullName evidence="1">Uncharacterized protein</fullName>
    </submittedName>
</protein>
<evidence type="ECO:0000313" key="2">
    <source>
        <dbReference type="Proteomes" id="UP000000763"/>
    </source>
</evidence>